<evidence type="ECO:0000313" key="2">
    <source>
        <dbReference type="Proteomes" id="UP001557485"/>
    </source>
</evidence>
<organism evidence="1 2">
    <name type="scientific">Zhongshania guokunii</name>
    <dbReference type="NCBI Taxonomy" id="641783"/>
    <lineage>
        <taxon>Bacteria</taxon>
        <taxon>Pseudomonadati</taxon>
        <taxon>Pseudomonadota</taxon>
        <taxon>Gammaproteobacteria</taxon>
        <taxon>Cellvibrionales</taxon>
        <taxon>Spongiibacteraceae</taxon>
        <taxon>Zhongshania</taxon>
    </lineage>
</organism>
<sequence length="169" mass="18935">MHKDSPEAVKEALRLLTYTGIIRMVDSAVRATRAELGTRYEIKYGCMISLESNPHGESLEFYKNISIKKFPEFGKNHPSYSGSDVLLQANDELQYKKSLNSLLEKSIDVLALLTSWQKEKLKSAGIQTIENLHANTEESLIEKIYGVGPARARIMKNAANAELLEYISG</sequence>
<dbReference type="Gene3D" id="1.10.150.20">
    <property type="entry name" value="5' to 3' exonuclease, C-terminal subdomain"/>
    <property type="match status" value="1"/>
</dbReference>
<evidence type="ECO:0000313" key="1">
    <source>
        <dbReference type="EMBL" id="MEX1669797.1"/>
    </source>
</evidence>
<comment type="caution">
    <text evidence="1">The sequence shown here is derived from an EMBL/GenBank/DDBJ whole genome shotgun (WGS) entry which is preliminary data.</text>
</comment>
<keyword evidence="2" id="KW-1185">Reference proteome</keyword>
<protein>
    <submittedName>
        <fullName evidence="1">Uncharacterized protein</fullName>
    </submittedName>
</protein>
<dbReference type="EMBL" id="JBFRYA010000011">
    <property type="protein sequence ID" value="MEX1669797.1"/>
    <property type="molecule type" value="Genomic_DNA"/>
</dbReference>
<reference evidence="1 2" key="1">
    <citation type="journal article" date="2011" name="Int. J. Syst. Evol. Microbiol.">
        <title>Zhongshania antarctica gen. nov., sp. nov. and Zhongshania guokunii sp. nov., gammaproteobacteria respectively isolated from coastal attached (fast) ice and surface seawater of the Antarctic.</title>
        <authorList>
            <person name="Li H.J."/>
            <person name="Zhang X.Y."/>
            <person name="Chen C.X."/>
            <person name="Zhang Y.J."/>
            <person name="Gao Z.M."/>
            <person name="Yu Y."/>
            <person name="Chen X.L."/>
            <person name="Chen B."/>
            <person name="Zhang Y.Z."/>
        </authorList>
    </citation>
    <scope>NUCLEOTIDE SEQUENCE [LARGE SCALE GENOMIC DNA]</scope>
    <source>
        <strain evidence="1 2">ZS6-22T</strain>
    </source>
</reference>
<gene>
    <name evidence="1" type="ORF">AB4876_12830</name>
</gene>
<name>A0ABV3U889_9GAMM</name>
<dbReference type="RefSeq" id="WP_368382117.1">
    <property type="nucleotide sequence ID" value="NZ_JBFRYA010000011.1"/>
</dbReference>
<accession>A0ABV3U889</accession>
<proteinExistence type="predicted"/>
<dbReference type="Proteomes" id="UP001557485">
    <property type="component" value="Unassembled WGS sequence"/>
</dbReference>